<name>A0A380FMF5_STAGA</name>
<dbReference type="AlphaFoldDB" id="A0A380FMF5"/>
<gene>
    <name evidence="1" type="ORF">NCTC12195_04848</name>
</gene>
<sequence length="53" mass="5595">MIKGNYTINLPSNKKFQGGESIKVTSTDASGNKSGETVIAVKRYNTTSGTNGE</sequence>
<dbReference type="Proteomes" id="UP000255277">
    <property type="component" value="Unassembled WGS sequence"/>
</dbReference>
<evidence type="ECO:0000313" key="1">
    <source>
        <dbReference type="EMBL" id="SUM35318.1"/>
    </source>
</evidence>
<evidence type="ECO:0000313" key="2">
    <source>
        <dbReference type="Proteomes" id="UP000255277"/>
    </source>
</evidence>
<reference evidence="1 2" key="1">
    <citation type="submission" date="2018-06" db="EMBL/GenBank/DDBJ databases">
        <authorList>
            <consortium name="Pathogen Informatics"/>
            <person name="Doyle S."/>
        </authorList>
    </citation>
    <scope>NUCLEOTIDE SEQUENCE [LARGE SCALE GENOMIC DNA]</scope>
    <source>
        <strain evidence="1 2">NCTC12195</strain>
    </source>
</reference>
<dbReference type="EMBL" id="UHDK01000001">
    <property type="protein sequence ID" value="SUM35318.1"/>
    <property type="molecule type" value="Genomic_DNA"/>
</dbReference>
<proteinExistence type="predicted"/>
<protein>
    <submittedName>
        <fullName evidence="1">Putative biofilm-associated protein</fullName>
    </submittedName>
</protein>
<organism evidence="1 2">
    <name type="scientific">Staphylococcus gallinarum</name>
    <dbReference type="NCBI Taxonomy" id="1293"/>
    <lineage>
        <taxon>Bacteria</taxon>
        <taxon>Bacillati</taxon>
        <taxon>Bacillota</taxon>
        <taxon>Bacilli</taxon>
        <taxon>Bacillales</taxon>
        <taxon>Staphylococcaceae</taxon>
        <taxon>Staphylococcus</taxon>
    </lineage>
</organism>
<accession>A0A380FMF5</accession>